<dbReference type="Proteomes" id="UP000479710">
    <property type="component" value="Unassembled WGS sequence"/>
</dbReference>
<organism evidence="1 2">
    <name type="scientific">Oryza meyeriana var. granulata</name>
    <dbReference type="NCBI Taxonomy" id="110450"/>
    <lineage>
        <taxon>Eukaryota</taxon>
        <taxon>Viridiplantae</taxon>
        <taxon>Streptophyta</taxon>
        <taxon>Embryophyta</taxon>
        <taxon>Tracheophyta</taxon>
        <taxon>Spermatophyta</taxon>
        <taxon>Magnoliopsida</taxon>
        <taxon>Liliopsida</taxon>
        <taxon>Poales</taxon>
        <taxon>Poaceae</taxon>
        <taxon>BOP clade</taxon>
        <taxon>Oryzoideae</taxon>
        <taxon>Oryzeae</taxon>
        <taxon>Oryzinae</taxon>
        <taxon>Oryza</taxon>
        <taxon>Oryza meyeriana</taxon>
    </lineage>
</organism>
<evidence type="ECO:0000313" key="2">
    <source>
        <dbReference type="Proteomes" id="UP000479710"/>
    </source>
</evidence>
<protein>
    <submittedName>
        <fullName evidence="1">Uncharacterized protein</fullName>
    </submittedName>
</protein>
<accession>A0A6G1FBR6</accession>
<keyword evidence="2" id="KW-1185">Reference proteome</keyword>
<dbReference type="AlphaFoldDB" id="A0A6G1FBR6"/>
<reference evidence="1 2" key="1">
    <citation type="submission" date="2019-11" db="EMBL/GenBank/DDBJ databases">
        <title>Whole genome sequence of Oryza granulata.</title>
        <authorList>
            <person name="Li W."/>
        </authorList>
    </citation>
    <scope>NUCLEOTIDE SEQUENCE [LARGE SCALE GENOMIC DNA]</scope>
    <source>
        <strain evidence="2">cv. Menghai</strain>
        <tissue evidence="1">Leaf</tissue>
    </source>
</reference>
<evidence type="ECO:0000313" key="1">
    <source>
        <dbReference type="EMBL" id="KAF0934360.1"/>
    </source>
</evidence>
<proteinExistence type="predicted"/>
<gene>
    <name evidence="1" type="ORF">E2562_024989</name>
</gene>
<name>A0A6G1FBR6_9ORYZ</name>
<sequence>MNVSAPFVATGQQCQHVHEMSDAPVPTAAFLPFLLSPPICRCLLPFEVHEHDGEAVNPVPQSSIWRAAGLKFDGEVADPTQFGSLEFYLGGEVVVAAAGSSSLAIGSGSGVADFARVASTIGKRIAERDAARPTANFLLSKKLLV</sequence>
<comment type="caution">
    <text evidence="1">The sequence shown here is derived from an EMBL/GenBank/DDBJ whole genome shotgun (WGS) entry which is preliminary data.</text>
</comment>
<dbReference type="EMBL" id="SPHZ02000001">
    <property type="protein sequence ID" value="KAF0934360.1"/>
    <property type="molecule type" value="Genomic_DNA"/>
</dbReference>